<dbReference type="STRING" id="1328760.A0A165FHB3"/>
<dbReference type="GO" id="GO:0019748">
    <property type="term" value="P:secondary metabolic process"/>
    <property type="evidence" value="ECO:0007669"/>
    <property type="project" value="TreeGrafter"/>
</dbReference>
<sequence length="253" mass="28031">MKFLCLHGAGTNSHVLEIQFGPIREALSSNGQFEFYDAFCEVEPVEEIRNIFAGPFFTWYSPGLGGHTLEEAKAELLDIIETEGPFDACLGFSQGAALLAAVMIDHQKNNPFGPNLFKLAVFICGGAPLLVTKSLQEPDFLYSPPVASMAALTEPWMGPYVPGHEPHPDESWNIFLAEKVREAGLTIRIPTAHIYGSKDNTLKESLRLRDICDPRRRVEFDHGRGHEVPRAPHLVQQMAATIRRAIDNALTAH</sequence>
<dbReference type="GeneID" id="28899520"/>
<dbReference type="InterPro" id="IPR050593">
    <property type="entry name" value="LovG"/>
</dbReference>
<dbReference type="RefSeq" id="XP_018186535.1">
    <property type="nucleotide sequence ID" value="XM_018334383.1"/>
</dbReference>
<dbReference type="Pfam" id="PF03959">
    <property type="entry name" value="FSH1"/>
    <property type="match status" value="1"/>
</dbReference>
<dbReference type="InterPro" id="IPR029058">
    <property type="entry name" value="AB_hydrolase_fold"/>
</dbReference>
<dbReference type="PANTHER" id="PTHR48070">
    <property type="entry name" value="ESTERASE OVCA2"/>
    <property type="match status" value="1"/>
</dbReference>
<dbReference type="GO" id="GO:0005737">
    <property type="term" value="C:cytoplasm"/>
    <property type="evidence" value="ECO:0007669"/>
    <property type="project" value="TreeGrafter"/>
</dbReference>
<dbReference type="AlphaFoldDB" id="A0A165FHB3"/>
<dbReference type="OrthoDB" id="414698at2759"/>
<gene>
    <name evidence="3" type="ORF">L228DRAFT_262056</name>
</gene>
<accession>A0A165FHB3</accession>
<dbReference type="EMBL" id="KV407461">
    <property type="protein sequence ID" value="KZF20980.1"/>
    <property type="molecule type" value="Genomic_DNA"/>
</dbReference>
<feature type="domain" description="Serine hydrolase" evidence="2">
    <location>
        <begin position="2"/>
        <end position="237"/>
    </location>
</feature>
<proteinExistence type="predicted"/>
<dbReference type="Gene3D" id="3.40.50.1820">
    <property type="entry name" value="alpha/beta hydrolase"/>
    <property type="match status" value="1"/>
</dbReference>
<name>A0A165FHB3_XYLHT</name>
<evidence type="ECO:0000259" key="2">
    <source>
        <dbReference type="Pfam" id="PF03959"/>
    </source>
</evidence>
<keyword evidence="1" id="KW-0378">Hydrolase</keyword>
<evidence type="ECO:0000256" key="1">
    <source>
        <dbReference type="ARBA" id="ARBA00022801"/>
    </source>
</evidence>
<dbReference type="Proteomes" id="UP000076632">
    <property type="component" value="Unassembled WGS sequence"/>
</dbReference>
<keyword evidence="4" id="KW-1185">Reference proteome</keyword>
<dbReference type="InterPro" id="IPR005645">
    <property type="entry name" value="FSH-like_dom"/>
</dbReference>
<evidence type="ECO:0000313" key="3">
    <source>
        <dbReference type="EMBL" id="KZF20980.1"/>
    </source>
</evidence>
<dbReference type="GO" id="GO:0005634">
    <property type="term" value="C:nucleus"/>
    <property type="evidence" value="ECO:0007669"/>
    <property type="project" value="TreeGrafter"/>
</dbReference>
<protein>
    <recommendedName>
        <fullName evidence="2">Serine hydrolase domain-containing protein</fullName>
    </recommendedName>
</protein>
<dbReference type="SUPFAM" id="SSF53474">
    <property type="entry name" value="alpha/beta-Hydrolases"/>
    <property type="match status" value="1"/>
</dbReference>
<dbReference type="GO" id="GO:0016787">
    <property type="term" value="F:hydrolase activity"/>
    <property type="evidence" value="ECO:0007669"/>
    <property type="project" value="UniProtKB-KW"/>
</dbReference>
<dbReference type="PANTHER" id="PTHR48070:SF7">
    <property type="entry name" value="SERINE HYDROLASE FSH DOMAIN-CONTAINING PROTEIN-RELATED"/>
    <property type="match status" value="1"/>
</dbReference>
<dbReference type="OMA" id="QIHKWPQ"/>
<dbReference type="InParanoid" id="A0A165FHB3"/>
<evidence type="ECO:0000313" key="4">
    <source>
        <dbReference type="Proteomes" id="UP000076632"/>
    </source>
</evidence>
<reference evidence="3 4" key="1">
    <citation type="journal article" date="2016" name="Fungal Biol.">
        <title>The genome of Xylona heveae provides a window into fungal endophytism.</title>
        <authorList>
            <person name="Gazis R."/>
            <person name="Kuo A."/>
            <person name="Riley R."/>
            <person name="LaButti K."/>
            <person name="Lipzen A."/>
            <person name="Lin J."/>
            <person name="Amirebrahimi M."/>
            <person name="Hesse C.N."/>
            <person name="Spatafora J.W."/>
            <person name="Henrissat B."/>
            <person name="Hainaut M."/>
            <person name="Grigoriev I.V."/>
            <person name="Hibbett D.S."/>
        </authorList>
    </citation>
    <scope>NUCLEOTIDE SEQUENCE [LARGE SCALE GENOMIC DNA]</scope>
    <source>
        <strain evidence="3 4">TC161</strain>
    </source>
</reference>
<organism evidence="3 4">
    <name type="scientific">Xylona heveae (strain CBS 132557 / TC161)</name>
    <dbReference type="NCBI Taxonomy" id="1328760"/>
    <lineage>
        <taxon>Eukaryota</taxon>
        <taxon>Fungi</taxon>
        <taxon>Dikarya</taxon>
        <taxon>Ascomycota</taxon>
        <taxon>Pezizomycotina</taxon>
        <taxon>Xylonomycetes</taxon>
        <taxon>Xylonales</taxon>
        <taxon>Xylonaceae</taxon>
        <taxon>Xylona</taxon>
    </lineage>
</organism>